<evidence type="ECO:0008006" key="4">
    <source>
        <dbReference type="Google" id="ProtNLM"/>
    </source>
</evidence>
<feature type="transmembrane region" description="Helical" evidence="1">
    <location>
        <begin position="6"/>
        <end position="23"/>
    </location>
</feature>
<feature type="transmembrane region" description="Helical" evidence="1">
    <location>
        <begin position="149"/>
        <end position="178"/>
    </location>
</feature>
<feature type="transmembrane region" description="Helical" evidence="1">
    <location>
        <begin position="310"/>
        <end position="326"/>
    </location>
</feature>
<organism evidence="2 3">
    <name type="scientific">Nemorincola caseinilytica</name>
    <dbReference type="NCBI Taxonomy" id="2054315"/>
    <lineage>
        <taxon>Bacteria</taxon>
        <taxon>Pseudomonadati</taxon>
        <taxon>Bacteroidota</taxon>
        <taxon>Chitinophagia</taxon>
        <taxon>Chitinophagales</taxon>
        <taxon>Chitinophagaceae</taxon>
        <taxon>Nemorincola</taxon>
    </lineage>
</organism>
<evidence type="ECO:0000313" key="2">
    <source>
        <dbReference type="EMBL" id="GAA4464221.1"/>
    </source>
</evidence>
<feature type="transmembrane region" description="Helical" evidence="1">
    <location>
        <begin position="99"/>
        <end position="120"/>
    </location>
</feature>
<evidence type="ECO:0000256" key="1">
    <source>
        <dbReference type="SAM" id="Phobius"/>
    </source>
</evidence>
<dbReference type="Proteomes" id="UP001500067">
    <property type="component" value="Unassembled WGS sequence"/>
</dbReference>
<protein>
    <recommendedName>
        <fullName evidence="4">EpsG family protein</fullName>
    </recommendedName>
</protein>
<feature type="transmembrane region" description="Helical" evidence="1">
    <location>
        <begin position="251"/>
        <end position="268"/>
    </location>
</feature>
<sequence length="474" mass="54064">MQRTAYVALAGLFLLAVGAVLWYQERMFADTAFIAFSITNYKRLYIQNERYGSFITQIVPLIGTKLHLSLRGILIAYSLSFNLFYFLVAGILVKGLRQYGLAILMCLYYFLFVSDSYFLINDELHQGIAWMFLMFGLLVYMSQRRVHFVLLLLPFVVLLFLAASSHFIVFVPLAYIWVYMMLQKDRPVPMRTMIALSALLVGLCLVKLNSSGSSQTYEREHLHALLKISIPDLWKAFDTTVIKLFLQRCLTNYWSAALLLLISLALLVKHGYRLIAGYLVLGVLGYCSLMGIVFANYGDSTALAHIETEWASLGIIIAAPFALTLVQHMRARTAIIMLAAIILVRSGYIVASSEKFVWRTTFMKEVFAQMRKKNITKLALSDPGDLPRKLQLHWVLPEESLFVSAAMGDMPQRSFRFIDFNNREDKQAFAAMKADSTGFSFCFTYLTPKDLNPDYYHPDTTQPYVVMPYAEFVK</sequence>
<dbReference type="EMBL" id="BAABFA010000009">
    <property type="protein sequence ID" value="GAA4464221.1"/>
    <property type="molecule type" value="Genomic_DNA"/>
</dbReference>
<keyword evidence="1" id="KW-0812">Transmembrane</keyword>
<feature type="transmembrane region" description="Helical" evidence="1">
    <location>
        <begin position="333"/>
        <end position="351"/>
    </location>
</feature>
<gene>
    <name evidence="2" type="ORF">GCM10023093_14090</name>
</gene>
<comment type="caution">
    <text evidence="2">The sequence shown here is derived from an EMBL/GenBank/DDBJ whole genome shotgun (WGS) entry which is preliminary data.</text>
</comment>
<feature type="transmembrane region" description="Helical" evidence="1">
    <location>
        <begin position="275"/>
        <end position="298"/>
    </location>
</feature>
<reference evidence="3" key="1">
    <citation type="journal article" date="2019" name="Int. J. Syst. Evol. Microbiol.">
        <title>The Global Catalogue of Microorganisms (GCM) 10K type strain sequencing project: providing services to taxonomists for standard genome sequencing and annotation.</title>
        <authorList>
            <consortium name="The Broad Institute Genomics Platform"/>
            <consortium name="The Broad Institute Genome Sequencing Center for Infectious Disease"/>
            <person name="Wu L."/>
            <person name="Ma J."/>
        </authorList>
    </citation>
    <scope>NUCLEOTIDE SEQUENCE [LARGE SCALE GENOMIC DNA]</scope>
    <source>
        <strain evidence="3">JCM 32105</strain>
    </source>
</reference>
<name>A0ABP8NAV6_9BACT</name>
<feature type="transmembrane region" description="Helical" evidence="1">
    <location>
        <begin position="74"/>
        <end position="93"/>
    </location>
</feature>
<keyword evidence="1" id="KW-0472">Membrane</keyword>
<feature type="transmembrane region" description="Helical" evidence="1">
    <location>
        <begin position="190"/>
        <end position="208"/>
    </location>
</feature>
<proteinExistence type="predicted"/>
<feature type="transmembrane region" description="Helical" evidence="1">
    <location>
        <begin position="127"/>
        <end position="143"/>
    </location>
</feature>
<keyword evidence="1" id="KW-1133">Transmembrane helix</keyword>
<accession>A0ABP8NAV6</accession>
<keyword evidence="3" id="KW-1185">Reference proteome</keyword>
<evidence type="ECO:0000313" key="3">
    <source>
        <dbReference type="Proteomes" id="UP001500067"/>
    </source>
</evidence>